<dbReference type="CDD" id="cd00751">
    <property type="entry name" value="thiolase"/>
    <property type="match status" value="1"/>
</dbReference>
<dbReference type="PANTHER" id="PTHR18919">
    <property type="entry name" value="ACETYL-COA C-ACYLTRANSFERASE"/>
    <property type="match status" value="1"/>
</dbReference>
<proteinExistence type="inferred from homology"/>
<evidence type="ECO:0000256" key="5">
    <source>
        <dbReference type="RuleBase" id="RU003557"/>
    </source>
</evidence>
<evidence type="ECO:0000259" key="6">
    <source>
        <dbReference type="Pfam" id="PF00108"/>
    </source>
</evidence>
<feature type="domain" description="Thiolase C-terminal" evidence="7">
    <location>
        <begin position="283"/>
        <end position="404"/>
    </location>
</feature>
<dbReference type="SUPFAM" id="SSF53901">
    <property type="entry name" value="Thiolase-like"/>
    <property type="match status" value="2"/>
</dbReference>
<name>A0A5K7Z9V8_9BACT</name>
<keyword evidence="3 5" id="KW-0012">Acyltransferase</keyword>
<comment type="similarity">
    <text evidence="1 5">Belongs to the thiolase-like superfamily. Thiolase family.</text>
</comment>
<dbReference type="AlphaFoldDB" id="A0A5K7Z9V8"/>
<dbReference type="GO" id="GO:0003988">
    <property type="term" value="F:acetyl-CoA C-acyltransferase activity"/>
    <property type="evidence" value="ECO:0007669"/>
    <property type="project" value="UniProtKB-ARBA"/>
</dbReference>
<feature type="domain" description="Thiolase N-terminal" evidence="6">
    <location>
        <begin position="16"/>
        <end position="274"/>
    </location>
</feature>
<dbReference type="InterPro" id="IPR020616">
    <property type="entry name" value="Thiolase_N"/>
</dbReference>
<evidence type="ECO:0000313" key="8">
    <source>
        <dbReference type="EMBL" id="BBO77828.1"/>
    </source>
</evidence>
<reference evidence="8 9" key="1">
    <citation type="submission" date="2019-11" db="EMBL/GenBank/DDBJ databases">
        <title>Comparative genomics of hydrocarbon-degrading Desulfosarcina strains.</title>
        <authorList>
            <person name="Watanabe M."/>
            <person name="Kojima H."/>
            <person name="Fukui M."/>
        </authorList>
    </citation>
    <scope>NUCLEOTIDE SEQUENCE [LARGE SCALE GENOMIC DNA]</scope>
    <source>
        <strain evidence="8 9">PP31</strain>
    </source>
</reference>
<evidence type="ECO:0000256" key="1">
    <source>
        <dbReference type="ARBA" id="ARBA00010982"/>
    </source>
</evidence>
<accession>A0A5K7Z9V8</accession>
<keyword evidence="2 5" id="KW-0808">Transferase</keyword>
<evidence type="ECO:0000256" key="4">
    <source>
        <dbReference type="PIRSR" id="PIRSR000429-1"/>
    </source>
</evidence>
<dbReference type="Gene3D" id="3.40.47.10">
    <property type="match status" value="2"/>
</dbReference>
<organism evidence="8 9">
    <name type="scientific">Desulfosarcina widdelii</name>
    <dbReference type="NCBI Taxonomy" id="947919"/>
    <lineage>
        <taxon>Bacteria</taxon>
        <taxon>Pseudomonadati</taxon>
        <taxon>Thermodesulfobacteriota</taxon>
        <taxon>Desulfobacteria</taxon>
        <taxon>Desulfobacterales</taxon>
        <taxon>Desulfosarcinaceae</taxon>
        <taxon>Desulfosarcina</taxon>
    </lineage>
</organism>
<dbReference type="PANTHER" id="PTHR18919:SF107">
    <property type="entry name" value="ACETYL-COA ACETYLTRANSFERASE, CYTOSOLIC"/>
    <property type="match status" value="1"/>
</dbReference>
<feature type="active site" description="Proton acceptor" evidence="4">
    <location>
        <position position="361"/>
    </location>
</feature>
<gene>
    <name evidence="8" type="primary">thil</name>
    <name evidence="8" type="ORF">DSCW_52450</name>
</gene>
<dbReference type="InterPro" id="IPR002155">
    <property type="entry name" value="Thiolase"/>
</dbReference>
<dbReference type="InterPro" id="IPR016039">
    <property type="entry name" value="Thiolase-like"/>
</dbReference>
<dbReference type="NCBIfam" id="TIGR01930">
    <property type="entry name" value="AcCoA-C-Actrans"/>
    <property type="match status" value="1"/>
</dbReference>
<dbReference type="InterPro" id="IPR020610">
    <property type="entry name" value="Thiolase_AS"/>
</dbReference>
<feature type="active site" description="Proton acceptor" evidence="4">
    <location>
        <position position="391"/>
    </location>
</feature>
<dbReference type="Proteomes" id="UP000427769">
    <property type="component" value="Chromosome"/>
</dbReference>
<dbReference type="EMBL" id="AP021875">
    <property type="protein sequence ID" value="BBO77828.1"/>
    <property type="molecule type" value="Genomic_DNA"/>
</dbReference>
<sequence length="406" mass="43358">MEYINEEGGVMKISDIVCISACRTAMGRFGGKLKDLNVRELGTIAMSGALERVGIKGDIIDEVIAGHCRQAGNGPNPAKISSVLAGIPQEVHAVTINCACPSGLKAGILGAQSILLKERDTVMVAGMESMSTIPYLLKNGRWNGFRMGDQVLLDGWNDTRDVVCDMMMGETAENLVEKYNISREEQDEFALNSHKKAARASDEGWFDDEIVPITIPGSKKKPEEIFVKDEPIRGDTTLEKMAKLPAVFKKGGSVTAGNSCGLSDGASAMILMTREKAESLGLKPLFSLTGYSSIGVENAYMGDGPSIAIPEALSKAGLKLDDMDLIEVNEAFASQIIANERVLSWDRSKLNIHGGAIALGHPTGESGVRILVTLYHALKRVGKELGVASICGGTGVACAMVIKREK</sequence>
<feature type="active site" description="Acyl-thioester intermediate" evidence="4">
    <location>
        <position position="100"/>
    </location>
</feature>
<dbReference type="InterPro" id="IPR020613">
    <property type="entry name" value="Thiolase_CS"/>
</dbReference>
<evidence type="ECO:0000313" key="9">
    <source>
        <dbReference type="Proteomes" id="UP000427769"/>
    </source>
</evidence>
<dbReference type="PROSITE" id="PS00737">
    <property type="entry name" value="THIOLASE_2"/>
    <property type="match status" value="1"/>
</dbReference>
<evidence type="ECO:0000256" key="3">
    <source>
        <dbReference type="ARBA" id="ARBA00023315"/>
    </source>
</evidence>
<dbReference type="PROSITE" id="PS00099">
    <property type="entry name" value="THIOLASE_3"/>
    <property type="match status" value="1"/>
</dbReference>
<keyword evidence="9" id="KW-1185">Reference proteome</keyword>
<dbReference type="InterPro" id="IPR020617">
    <property type="entry name" value="Thiolase_C"/>
</dbReference>
<dbReference type="FunFam" id="3.40.47.10:FF:000010">
    <property type="entry name" value="Acetyl-CoA acetyltransferase (Thiolase)"/>
    <property type="match status" value="1"/>
</dbReference>
<evidence type="ECO:0000259" key="7">
    <source>
        <dbReference type="Pfam" id="PF02803"/>
    </source>
</evidence>
<dbReference type="Pfam" id="PF00108">
    <property type="entry name" value="Thiolase_N"/>
    <property type="match status" value="1"/>
</dbReference>
<dbReference type="PIRSF" id="PIRSF000429">
    <property type="entry name" value="Ac-CoA_Ac_transf"/>
    <property type="match status" value="1"/>
</dbReference>
<dbReference type="KEGG" id="dwd:DSCW_52450"/>
<dbReference type="Pfam" id="PF02803">
    <property type="entry name" value="Thiolase_C"/>
    <property type="match status" value="1"/>
</dbReference>
<protein>
    <submittedName>
        <fullName evidence="8">Acetyl-CoA acetyltransferase</fullName>
    </submittedName>
</protein>
<evidence type="ECO:0000256" key="2">
    <source>
        <dbReference type="ARBA" id="ARBA00022679"/>
    </source>
</evidence>